<dbReference type="PANTHER" id="PTHR30540:SF4">
    <property type="entry name" value="POTASSIUM TRANSPORTER 12-RELATED"/>
    <property type="match status" value="1"/>
</dbReference>
<evidence type="ECO:0000256" key="6">
    <source>
        <dbReference type="ARBA" id="ARBA00022958"/>
    </source>
</evidence>
<dbReference type="GO" id="GO:0005886">
    <property type="term" value="C:plasma membrane"/>
    <property type="evidence" value="ECO:0007669"/>
    <property type="project" value="UniProtKB-SubCell"/>
</dbReference>
<name>A0A5D2V4N7_GOSMU</name>
<keyword evidence="4" id="KW-0633">Potassium transport</keyword>
<proteinExistence type="inferred from homology"/>
<keyword evidence="8" id="KW-0406">Ion transport</keyword>
<dbReference type="PANTHER" id="PTHR30540">
    <property type="entry name" value="OSMOTIC STRESS POTASSIUM TRANSPORTER"/>
    <property type="match status" value="1"/>
</dbReference>
<evidence type="ECO:0000313" key="14">
    <source>
        <dbReference type="Proteomes" id="UP000323597"/>
    </source>
</evidence>
<feature type="domain" description="K+ potassium transporter integral membrane" evidence="11">
    <location>
        <begin position="201"/>
        <end position="310"/>
    </location>
</feature>
<evidence type="ECO:0000256" key="5">
    <source>
        <dbReference type="ARBA" id="ARBA00022692"/>
    </source>
</evidence>
<dbReference type="InterPro" id="IPR003855">
    <property type="entry name" value="K+_transporter"/>
</dbReference>
<feature type="transmembrane region" description="Helical" evidence="10">
    <location>
        <begin position="271"/>
        <end position="288"/>
    </location>
</feature>
<keyword evidence="5 10" id="KW-0812">Transmembrane</keyword>
<accession>A0A5D2V4N7</accession>
<dbReference type="Proteomes" id="UP000323597">
    <property type="component" value="Chromosome D05"/>
</dbReference>
<comment type="subcellular location">
    <subcellularLocation>
        <location evidence="1">Cell membrane</location>
        <topology evidence="1">Multi-pass membrane protein</topology>
    </subcellularLocation>
</comment>
<evidence type="ECO:0000256" key="2">
    <source>
        <dbReference type="ARBA" id="ARBA00008440"/>
    </source>
</evidence>
<reference evidence="13 14" key="1">
    <citation type="submission" date="2019-07" db="EMBL/GenBank/DDBJ databases">
        <title>WGS assembly of Gossypium mustelinum.</title>
        <authorList>
            <person name="Chen Z.J."/>
            <person name="Sreedasyam A."/>
            <person name="Ando A."/>
            <person name="Song Q."/>
            <person name="De L."/>
            <person name="Hulse-Kemp A."/>
            <person name="Ding M."/>
            <person name="Ye W."/>
            <person name="Kirkbride R."/>
            <person name="Jenkins J."/>
            <person name="Plott C."/>
            <person name="Lovell J."/>
            <person name="Lin Y.-M."/>
            <person name="Vaughn R."/>
            <person name="Liu B."/>
            <person name="Li W."/>
            <person name="Simpson S."/>
            <person name="Scheffler B."/>
            <person name="Saski C."/>
            <person name="Grover C."/>
            <person name="Hu G."/>
            <person name="Conover J."/>
            <person name="Carlson J."/>
            <person name="Shu S."/>
            <person name="Boston L."/>
            <person name="Williams M."/>
            <person name="Peterson D."/>
            <person name="Mcgee K."/>
            <person name="Jones D."/>
            <person name="Wendel J."/>
            <person name="Stelly D."/>
            <person name="Grimwood J."/>
            <person name="Schmutz J."/>
        </authorList>
    </citation>
    <scope>NUCLEOTIDE SEQUENCE [LARGE SCALE GENOMIC DNA]</scope>
    <source>
        <strain evidence="13">1408120.09</strain>
    </source>
</reference>
<feature type="domain" description="K+ potassium transporter C-terminal" evidence="12">
    <location>
        <begin position="323"/>
        <end position="382"/>
    </location>
</feature>
<dbReference type="Pfam" id="PF02705">
    <property type="entry name" value="K_trans"/>
    <property type="match status" value="1"/>
</dbReference>
<sequence>MEKLKILSSLQPKVLLADNFHFFSPKNVLSSGSLPEISSSLPLFLFLWFFVPLPPGILSTERGQKAILSFDSYERSLIEEPDASHLVNGSWVLIASDPQARLFTLSLLNLLLGSEPQRMDSVKTALFKRHSNYNISVDEIGMKLDFVWAPYVLNLTYLLTDFKTKKKYPDVMVMGAGLWHMLHVSNPSDYELVLQRLKSSLVSLFPFSTDISNAYGIAEVVVMLVTTALVTLVMLLIWQTNLLMALCFPLLFWSIELIYFSAVLLKVMEGGWLPLVFATFLLTVMYIWHYGSVLKYQSEVREKISMDFMIELSSKLGTVRVLGIVLLYNELVHGIPSIFGQFLLSLPVIHSTIVFVCIKYVPIPVVPQEERFLFRRIGPKDYHFSGVLLDMVTNMSERRITMHLNNLFNPRKFLAERSSRSGIRKQVARDGNR</sequence>
<evidence type="ECO:0000259" key="11">
    <source>
        <dbReference type="Pfam" id="PF02705"/>
    </source>
</evidence>
<dbReference type="GO" id="GO:0015079">
    <property type="term" value="F:potassium ion transmembrane transporter activity"/>
    <property type="evidence" value="ECO:0007669"/>
    <property type="project" value="InterPro"/>
</dbReference>
<evidence type="ECO:0000256" key="9">
    <source>
        <dbReference type="ARBA" id="ARBA00023136"/>
    </source>
</evidence>
<dbReference type="InterPro" id="IPR053951">
    <property type="entry name" value="K_trans_N"/>
</dbReference>
<keyword evidence="14" id="KW-1185">Reference proteome</keyword>
<evidence type="ECO:0000256" key="8">
    <source>
        <dbReference type="ARBA" id="ARBA00023065"/>
    </source>
</evidence>
<feature type="transmembrane region" description="Helical" evidence="10">
    <location>
        <begin position="245"/>
        <end position="265"/>
    </location>
</feature>
<keyword evidence="7 10" id="KW-1133">Transmembrane helix</keyword>
<keyword evidence="6" id="KW-0630">Potassium</keyword>
<evidence type="ECO:0000313" key="13">
    <source>
        <dbReference type="EMBL" id="TYI84336.1"/>
    </source>
</evidence>
<evidence type="ECO:0000256" key="1">
    <source>
        <dbReference type="ARBA" id="ARBA00004651"/>
    </source>
</evidence>
<organism evidence="13 14">
    <name type="scientific">Gossypium mustelinum</name>
    <name type="common">Cotton</name>
    <name type="synonym">Gossypium caicoense</name>
    <dbReference type="NCBI Taxonomy" id="34275"/>
    <lineage>
        <taxon>Eukaryota</taxon>
        <taxon>Viridiplantae</taxon>
        <taxon>Streptophyta</taxon>
        <taxon>Embryophyta</taxon>
        <taxon>Tracheophyta</taxon>
        <taxon>Spermatophyta</taxon>
        <taxon>Magnoliopsida</taxon>
        <taxon>eudicotyledons</taxon>
        <taxon>Gunneridae</taxon>
        <taxon>Pentapetalae</taxon>
        <taxon>rosids</taxon>
        <taxon>malvids</taxon>
        <taxon>Malvales</taxon>
        <taxon>Malvaceae</taxon>
        <taxon>Malvoideae</taxon>
        <taxon>Gossypium</taxon>
    </lineage>
</organism>
<keyword evidence="9 10" id="KW-0472">Membrane</keyword>
<dbReference type="EMBL" id="CM017653">
    <property type="protein sequence ID" value="TYI84336.1"/>
    <property type="molecule type" value="Genomic_DNA"/>
</dbReference>
<evidence type="ECO:0000259" key="12">
    <source>
        <dbReference type="Pfam" id="PF22776"/>
    </source>
</evidence>
<dbReference type="InterPro" id="IPR053952">
    <property type="entry name" value="K_trans_C"/>
</dbReference>
<evidence type="ECO:0000256" key="3">
    <source>
        <dbReference type="ARBA" id="ARBA00022448"/>
    </source>
</evidence>
<dbReference type="Pfam" id="PF22776">
    <property type="entry name" value="K_trans_C"/>
    <property type="match status" value="1"/>
</dbReference>
<keyword evidence="3" id="KW-0813">Transport</keyword>
<evidence type="ECO:0000256" key="4">
    <source>
        <dbReference type="ARBA" id="ARBA00022538"/>
    </source>
</evidence>
<comment type="similarity">
    <text evidence="2">Belongs to the HAK/KUP transporter (TC 2.A.72.3) family.</text>
</comment>
<protein>
    <submittedName>
        <fullName evidence="13">Uncharacterized protein</fullName>
    </submittedName>
</protein>
<dbReference type="AlphaFoldDB" id="A0A5D2V4N7"/>
<feature type="transmembrane region" description="Helical" evidence="10">
    <location>
        <begin position="214"/>
        <end position="238"/>
    </location>
</feature>
<evidence type="ECO:0000256" key="7">
    <source>
        <dbReference type="ARBA" id="ARBA00022989"/>
    </source>
</evidence>
<evidence type="ECO:0000256" key="10">
    <source>
        <dbReference type="SAM" id="Phobius"/>
    </source>
</evidence>
<gene>
    <name evidence="13" type="ORF">E1A91_D05G356700v1</name>
</gene>